<keyword evidence="2" id="KW-1133">Transmembrane helix</keyword>
<feature type="compositionally biased region" description="Low complexity" evidence="1">
    <location>
        <begin position="40"/>
        <end position="59"/>
    </location>
</feature>
<organism evidence="3 4">
    <name type="scientific">Rhodotorula paludigena</name>
    <dbReference type="NCBI Taxonomy" id="86838"/>
    <lineage>
        <taxon>Eukaryota</taxon>
        <taxon>Fungi</taxon>
        <taxon>Dikarya</taxon>
        <taxon>Basidiomycota</taxon>
        <taxon>Pucciniomycotina</taxon>
        <taxon>Microbotryomycetes</taxon>
        <taxon>Sporidiobolales</taxon>
        <taxon>Sporidiobolaceae</taxon>
        <taxon>Rhodotorula</taxon>
    </lineage>
</organism>
<feature type="transmembrane region" description="Helical" evidence="2">
    <location>
        <begin position="12"/>
        <end position="29"/>
    </location>
</feature>
<keyword evidence="4" id="KW-1185">Reference proteome</keyword>
<sequence>MLESVRSRRVYGASLVIVLPLAGALGYYLRTRHDDDVSSSASAILASSSSSSPSSAFASIPPPPRKLTPAEEVALLKEQAAVEERVRMLRRKEGVLADEAKELRDKLERVRNRGHAV</sequence>
<proteinExistence type="predicted"/>
<name>A0AAV5GWF8_9BASI</name>
<comment type="caution">
    <text evidence="3">The sequence shown here is derived from an EMBL/GenBank/DDBJ whole genome shotgun (WGS) entry which is preliminary data.</text>
</comment>
<keyword evidence="2" id="KW-0472">Membrane</keyword>
<accession>A0AAV5GWF8</accession>
<dbReference type="EMBL" id="BQKY01000015">
    <property type="protein sequence ID" value="GJN93812.1"/>
    <property type="molecule type" value="Genomic_DNA"/>
</dbReference>
<evidence type="ECO:0000256" key="1">
    <source>
        <dbReference type="SAM" id="MobiDB-lite"/>
    </source>
</evidence>
<feature type="region of interest" description="Disordered" evidence="1">
    <location>
        <begin position="40"/>
        <end position="64"/>
    </location>
</feature>
<dbReference type="Proteomes" id="UP001342314">
    <property type="component" value="Unassembled WGS sequence"/>
</dbReference>
<evidence type="ECO:0000313" key="3">
    <source>
        <dbReference type="EMBL" id="GJN93812.1"/>
    </source>
</evidence>
<gene>
    <name evidence="3" type="ORF">Rhopal_006870-T1</name>
</gene>
<evidence type="ECO:0000313" key="4">
    <source>
        <dbReference type="Proteomes" id="UP001342314"/>
    </source>
</evidence>
<reference evidence="3 4" key="1">
    <citation type="submission" date="2021-12" db="EMBL/GenBank/DDBJ databases">
        <title>High titer production of polyol ester of fatty acids by Rhodotorula paludigena BS15 towards product separation-free biomass refinery.</title>
        <authorList>
            <person name="Mano J."/>
            <person name="Ono H."/>
            <person name="Tanaka T."/>
            <person name="Naito K."/>
            <person name="Sushida H."/>
            <person name="Ike M."/>
            <person name="Tokuyasu K."/>
            <person name="Kitaoka M."/>
        </authorList>
    </citation>
    <scope>NUCLEOTIDE SEQUENCE [LARGE SCALE GENOMIC DNA]</scope>
    <source>
        <strain evidence="3 4">BS15</strain>
    </source>
</reference>
<dbReference type="AlphaFoldDB" id="A0AAV5GWF8"/>
<evidence type="ECO:0000256" key="2">
    <source>
        <dbReference type="SAM" id="Phobius"/>
    </source>
</evidence>
<protein>
    <submittedName>
        <fullName evidence="3">Uncharacterized protein</fullName>
    </submittedName>
</protein>
<keyword evidence="2" id="KW-0812">Transmembrane</keyword>